<evidence type="ECO:0000256" key="2">
    <source>
        <dbReference type="ARBA" id="ARBA00022737"/>
    </source>
</evidence>
<feature type="domain" description="Sushi" evidence="5">
    <location>
        <begin position="58"/>
        <end position="115"/>
    </location>
</feature>
<accession>A0AA88XS97</accession>
<gene>
    <name evidence="6" type="ORF">FSP39_008882</name>
</gene>
<dbReference type="SUPFAM" id="SSF57535">
    <property type="entry name" value="Complement control module/SCR domain"/>
    <property type="match status" value="5"/>
</dbReference>
<keyword evidence="2" id="KW-0677">Repeat</keyword>
<comment type="caution">
    <text evidence="6">The sequence shown here is derived from an EMBL/GenBank/DDBJ whole genome shotgun (WGS) entry which is preliminary data.</text>
</comment>
<keyword evidence="4" id="KW-0768">Sushi</keyword>
<evidence type="ECO:0000313" key="6">
    <source>
        <dbReference type="EMBL" id="KAK3087662.1"/>
    </source>
</evidence>
<feature type="domain" description="Sushi" evidence="5">
    <location>
        <begin position="237"/>
        <end position="298"/>
    </location>
</feature>
<comment type="caution">
    <text evidence="4">Lacks conserved residue(s) required for the propagation of feature annotation.</text>
</comment>
<dbReference type="Gene3D" id="2.10.70.10">
    <property type="entry name" value="Complement Module, domain 1"/>
    <property type="match status" value="5"/>
</dbReference>
<feature type="domain" description="Sushi" evidence="5">
    <location>
        <begin position="117"/>
        <end position="175"/>
    </location>
</feature>
<evidence type="ECO:0000256" key="1">
    <source>
        <dbReference type="ARBA" id="ARBA00022729"/>
    </source>
</evidence>
<dbReference type="InterPro" id="IPR051277">
    <property type="entry name" value="SEZ6_CSMD_C4BPB_Regulators"/>
</dbReference>
<evidence type="ECO:0000313" key="7">
    <source>
        <dbReference type="Proteomes" id="UP001186944"/>
    </source>
</evidence>
<protein>
    <recommendedName>
        <fullName evidence="5">Sushi domain-containing protein</fullName>
    </recommendedName>
</protein>
<reference evidence="6" key="1">
    <citation type="submission" date="2019-08" db="EMBL/GenBank/DDBJ databases">
        <title>The improved chromosome-level genome for the pearl oyster Pinctada fucata martensii using PacBio sequencing and Hi-C.</title>
        <authorList>
            <person name="Zheng Z."/>
        </authorList>
    </citation>
    <scope>NUCLEOTIDE SEQUENCE</scope>
    <source>
        <strain evidence="6">ZZ-2019</strain>
        <tissue evidence="6">Adductor muscle</tissue>
    </source>
</reference>
<organism evidence="6 7">
    <name type="scientific">Pinctada imbricata</name>
    <name type="common">Atlantic pearl-oyster</name>
    <name type="synonym">Pinctada martensii</name>
    <dbReference type="NCBI Taxonomy" id="66713"/>
    <lineage>
        <taxon>Eukaryota</taxon>
        <taxon>Metazoa</taxon>
        <taxon>Spiralia</taxon>
        <taxon>Lophotrochozoa</taxon>
        <taxon>Mollusca</taxon>
        <taxon>Bivalvia</taxon>
        <taxon>Autobranchia</taxon>
        <taxon>Pteriomorphia</taxon>
        <taxon>Pterioida</taxon>
        <taxon>Pterioidea</taxon>
        <taxon>Pteriidae</taxon>
        <taxon>Pinctada</taxon>
    </lineage>
</organism>
<feature type="domain" description="Sushi" evidence="5">
    <location>
        <begin position="299"/>
        <end position="368"/>
    </location>
</feature>
<proteinExistence type="predicted"/>
<evidence type="ECO:0000256" key="3">
    <source>
        <dbReference type="ARBA" id="ARBA00023157"/>
    </source>
</evidence>
<keyword evidence="3 4" id="KW-1015">Disulfide bond</keyword>
<evidence type="ECO:0000259" key="5">
    <source>
        <dbReference type="PROSITE" id="PS50923"/>
    </source>
</evidence>
<dbReference type="PANTHER" id="PTHR45656:SF4">
    <property type="entry name" value="PROTEIN CBR-CLEC-78"/>
    <property type="match status" value="1"/>
</dbReference>
<dbReference type="PROSITE" id="PS50923">
    <property type="entry name" value="SUSHI"/>
    <property type="match status" value="4"/>
</dbReference>
<dbReference type="SMART" id="SM00032">
    <property type="entry name" value="CCP"/>
    <property type="match status" value="5"/>
</dbReference>
<sequence>MVGVPDTFSTIRRVYSITVMKATNSGVLLIEPVSLTPNGPDYHPLVTVLRIIIFRVPVDCPILQAPANGTMIGVGNAFGTVIQFKCKGNFHLSGSEERRCQANRTWSGTAATCSAEIKCEWPNKFWNGYVLGEKTHVGSTVFFSCRVRTKFVGDYFDATCLPNGTWSHPQPTCWGQCQVPSIEKAILEGVRQGTWRDHGTGLRYQCVDGFVPQTSKQLMCNNGTWSDLPQCVPGRAAPCRDIPPPINNGLRIYTGRQNGRKAKYICLNGYRLAGMDVDNATLICQQGTWIGGAPRCEQVYCPNPGEIEHGKIYKLENDNSRFEFKTYIHEIEHGQRLGFECNIGYTLRGVSGATCIDGTWNPPLTVAL</sequence>
<dbReference type="CDD" id="cd00033">
    <property type="entry name" value="CCP"/>
    <property type="match status" value="4"/>
</dbReference>
<dbReference type="EMBL" id="VSWD01000011">
    <property type="protein sequence ID" value="KAK3087662.1"/>
    <property type="molecule type" value="Genomic_DNA"/>
</dbReference>
<dbReference type="InterPro" id="IPR035976">
    <property type="entry name" value="Sushi/SCR/CCP_sf"/>
</dbReference>
<name>A0AA88XS97_PINIB</name>
<dbReference type="PANTHER" id="PTHR45656">
    <property type="entry name" value="PROTEIN CBR-CLEC-78"/>
    <property type="match status" value="1"/>
</dbReference>
<dbReference type="InterPro" id="IPR000436">
    <property type="entry name" value="Sushi_SCR_CCP_dom"/>
</dbReference>
<dbReference type="AlphaFoldDB" id="A0AA88XS97"/>
<evidence type="ECO:0000256" key="4">
    <source>
        <dbReference type="PROSITE-ProRule" id="PRU00302"/>
    </source>
</evidence>
<dbReference type="Proteomes" id="UP001186944">
    <property type="component" value="Unassembled WGS sequence"/>
</dbReference>
<feature type="disulfide bond" evidence="4">
    <location>
        <begin position="86"/>
        <end position="113"/>
    </location>
</feature>
<keyword evidence="7" id="KW-1185">Reference proteome</keyword>
<keyword evidence="1" id="KW-0732">Signal</keyword>
<dbReference type="Pfam" id="PF00084">
    <property type="entry name" value="Sushi"/>
    <property type="match status" value="5"/>
</dbReference>